<dbReference type="UniPathway" id="UPA00035">
    <property type="reaction ID" value="UER00044"/>
</dbReference>
<comment type="caution">
    <text evidence="13">The sequence shown here is derived from an EMBL/GenBank/DDBJ whole genome shotgun (WGS) entry which is preliminary data.</text>
</comment>
<dbReference type="Pfam" id="PF00291">
    <property type="entry name" value="PALP"/>
    <property type="match status" value="1"/>
</dbReference>
<dbReference type="NCBIfam" id="TIGR00263">
    <property type="entry name" value="trpB"/>
    <property type="match status" value="1"/>
</dbReference>
<dbReference type="InterPro" id="IPR006653">
    <property type="entry name" value="Trp_synth_b_CS"/>
</dbReference>
<evidence type="ECO:0000256" key="9">
    <source>
        <dbReference type="ARBA" id="ARBA00023239"/>
    </source>
</evidence>
<accession>A0A7X1AYX1</accession>
<dbReference type="GO" id="GO:0005737">
    <property type="term" value="C:cytoplasm"/>
    <property type="evidence" value="ECO:0007669"/>
    <property type="project" value="TreeGrafter"/>
</dbReference>
<dbReference type="Gene3D" id="3.40.50.1100">
    <property type="match status" value="2"/>
</dbReference>
<gene>
    <name evidence="11 13" type="primary">trpB</name>
    <name evidence="13" type="ORF">H5P30_06795</name>
</gene>
<evidence type="ECO:0000256" key="5">
    <source>
        <dbReference type="ARBA" id="ARBA00022605"/>
    </source>
</evidence>
<evidence type="ECO:0000313" key="14">
    <source>
        <dbReference type="Proteomes" id="UP000525652"/>
    </source>
</evidence>
<keyword evidence="9 11" id="KW-0456">Lyase</keyword>
<dbReference type="InterPro" id="IPR006654">
    <property type="entry name" value="Trp_synth_beta"/>
</dbReference>
<dbReference type="RefSeq" id="WP_185692195.1">
    <property type="nucleotide sequence ID" value="NZ_JACHVA010000053.1"/>
</dbReference>
<dbReference type="Proteomes" id="UP000525652">
    <property type="component" value="Unassembled WGS sequence"/>
</dbReference>
<sequence length="413" mass="45004">MSSSETIAFDPESVPDSLGHFGEFGGSYVPETLVTPLAELSAAYAEASADPEFQAELQRELREFAGRPTPLYFAKRLTEYLGGAQIYLKREDLLHTGAHKVNNVVGQLLLAKRMGKTRIIAETGAGQHGVATAAGCARFGLQCVIYMGEEDMRRQALNVYRMRLHGAEVRGVTAGQRTLKDAVNEAMRDWVADSRNTHYVLGSALGAHPYPMMVRDFHRVIGREARQQILERTGRLPDELAACVGGGSNAIGFFFEFLRDAEVRLVGVEAGGRRIHPGDHAARFSGGRLGVLQGSKTWLLQNEDGQIEKTHSVSAGLDYAAVGPEHAYYRSLGRIDFASASDDECLSAFQLLSHREGIIPALESSHGLAYGVRRAPEMSKDQILCINLSGRGDKDVQEAARVLEAGRESSTSE</sequence>
<evidence type="ECO:0000256" key="7">
    <source>
        <dbReference type="ARBA" id="ARBA00022898"/>
    </source>
</evidence>
<evidence type="ECO:0000256" key="8">
    <source>
        <dbReference type="ARBA" id="ARBA00023141"/>
    </source>
</evidence>
<comment type="cofactor">
    <cofactor evidence="1 11">
        <name>pyridoxal 5'-phosphate</name>
        <dbReference type="ChEBI" id="CHEBI:597326"/>
    </cofactor>
</comment>
<feature type="domain" description="Tryptophan synthase beta chain-like PALP" evidence="12">
    <location>
        <begin position="65"/>
        <end position="386"/>
    </location>
</feature>
<dbReference type="EC" id="4.2.1.20" evidence="11"/>
<comment type="subunit">
    <text evidence="4 11">Tetramer of two alpha and two beta chains.</text>
</comment>
<dbReference type="PIRSF" id="PIRSF001413">
    <property type="entry name" value="Trp_syn_beta"/>
    <property type="match status" value="1"/>
</dbReference>
<evidence type="ECO:0000256" key="2">
    <source>
        <dbReference type="ARBA" id="ARBA00004733"/>
    </source>
</evidence>
<feature type="modified residue" description="N6-(pyridoxal phosphate)lysine" evidence="11">
    <location>
        <position position="100"/>
    </location>
</feature>
<keyword evidence="7 11" id="KW-0663">Pyridoxal phosphate</keyword>
<keyword evidence="14" id="KW-1185">Reference proteome</keyword>
<protein>
    <recommendedName>
        <fullName evidence="11">Tryptophan synthase beta chain</fullName>
        <ecNumber evidence="11">4.2.1.20</ecNumber>
    </recommendedName>
</protein>
<dbReference type="GO" id="GO:0004834">
    <property type="term" value="F:tryptophan synthase activity"/>
    <property type="evidence" value="ECO:0007669"/>
    <property type="project" value="UniProtKB-UniRule"/>
</dbReference>
<name>A0A7X1AYX1_9BACT</name>
<keyword evidence="8 11" id="KW-0057">Aromatic amino acid biosynthesis</keyword>
<dbReference type="AlphaFoldDB" id="A0A7X1AYX1"/>
<dbReference type="InterPro" id="IPR023026">
    <property type="entry name" value="Trp_synth_beta/beta-like"/>
</dbReference>
<comment type="function">
    <text evidence="11">The beta subunit is responsible for the synthesis of L-tryptophan from indole and L-serine.</text>
</comment>
<proteinExistence type="inferred from homology"/>
<evidence type="ECO:0000256" key="6">
    <source>
        <dbReference type="ARBA" id="ARBA00022822"/>
    </source>
</evidence>
<dbReference type="PANTHER" id="PTHR48077:SF3">
    <property type="entry name" value="TRYPTOPHAN SYNTHASE"/>
    <property type="match status" value="1"/>
</dbReference>
<organism evidence="13 14">
    <name type="scientific">Puniceicoccus vermicola</name>
    <dbReference type="NCBI Taxonomy" id="388746"/>
    <lineage>
        <taxon>Bacteria</taxon>
        <taxon>Pseudomonadati</taxon>
        <taxon>Verrucomicrobiota</taxon>
        <taxon>Opitutia</taxon>
        <taxon>Puniceicoccales</taxon>
        <taxon>Puniceicoccaceae</taxon>
        <taxon>Puniceicoccus</taxon>
    </lineage>
</organism>
<evidence type="ECO:0000256" key="10">
    <source>
        <dbReference type="ARBA" id="ARBA00049047"/>
    </source>
</evidence>
<evidence type="ECO:0000256" key="1">
    <source>
        <dbReference type="ARBA" id="ARBA00001933"/>
    </source>
</evidence>
<dbReference type="FunFam" id="3.40.50.1100:FF:000001">
    <property type="entry name" value="Tryptophan synthase beta chain"/>
    <property type="match status" value="1"/>
</dbReference>
<dbReference type="InterPro" id="IPR036052">
    <property type="entry name" value="TrpB-like_PALP_sf"/>
</dbReference>
<dbReference type="EMBL" id="JACHVA010000053">
    <property type="protein sequence ID" value="MBC2601483.1"/>
    <property type="molecule type" value="Genomic_DNA"/>
</dbReference>
<dbReference type="CDD" id="cd06446">
    <property type="entry name" value="Trp-synth_B"/>
    <property type="match status" value="1"/>
</dbReference>
<reference evidence="13 14" key="1">
    <citation type="submission" date="2020-07" db="EMBL/GenBank/DDBJ databases">
        <authorList>
            <person name="Feng X."/>
        </authorList>
    </citation>
    <scope>NUCLEOTIDE SEQUENCE [LARGE SCALE GENOMIC DNA]</scope>
    <source>
        <strain evidence="13 14">JCM14086</strain>
    </source>
</reference>
<dbReference type="FunFam" id="3.40.50.1100:FF:000004">
    <property type="entry name" value="Tryptophan synthase beta chain"/>
    <property type="match status" value="1"/>
</dbReference>
<evidence type="ECO:0000256" key="3">
    <source>
        <dbReference type="ARBA" id="ARBA00009982"/>
    </source>
</evidence>
<evidence type="ECO:0000259" key="12">
    <source>
        <dbReference type="Pfam" id="PF00291"/>
    </source>
</evidence>
<dbReference type="InterPro" id="IPR001926">
    <property type="entry name" value="TrpB-like_PALP"/>
</dbReference>
<dbReference type="PANTHER" id="PTHR48077">
    <property type="entry name" value="TRYPTOPHAN SYNTHASE-RELATED"/>
    <property type="match status" value="1"/>
</dbReference>
<evidence type="ECO:0000256" key="4">
    <source>
        <dbReference type="ARBA" id="ARBA00011270"/>
    </source>
</evidence>
<evidence type="ECO:0000256" key="11">
    <source>
        <dbReference type="HAMAP-Rule" id="MF_00133"/>
    </source>
</evidence>
<dbReference type="PROSITE" id="PS00168">
    <property type="entry name" value="TRP_SYNTHASE_BETA"/>
    <property type="match status" value="1"/>
</dbReference>
<keyword evidence="6 11" id="KW-0822">Tryptophan biosynthesis</keyword>
<dbReference type="HAMAP" id="MF_00133">
    <property type="entry name" value="Trp_synth_beta"/>
    <property type="match status" value="1"/>
</dbReference>
<keyword evidence="5 11" id="KW-0028">Amino-acid biosynthesis</keyword>
<comment type="pathway">
    <text evidence="2 11">Amino-acid biosynthesis; L-tryptophan biosynthesis; L-tryptophan from chorismate: step 5/5.</text>
</comment>
<comment type="similarity">
    <text evidence="3 11">Belongs to the TrpB family.</text>
</comment>
<evidence type="ECO:0000313" key="13">
    <source>
        <dbReference type="EMBL" id="MBC2601483.1"/>
    </source>
</evidence>
<comment type="catalytic activity">
    <reaction evidence="10 11">
        <text>(1S,2R)-1-C-(indol-3-yl)glycerol 3-phosphate + L-serine = D-glyceraldehyde 3-phosphate + L-tryptophan + H2O</text>
        <dbReference type="Rhea" id="RHEA:10532"/>
        <dbReference type="ChEBI" id="CHEBI:15377"/>
        <dbReference type="ChEBI" id="CHEBI:33384"/>
        <dbReference type="ChEBI" id="CHEBI:57912"/>
        <dbReference type="ChEBI" id="CHEBI:58866"/>
        <dbReference type="ChEBI" id="CHEBI:59776"/>
        <dbReference type="EC" id="4.2.1.20"/>
    </reaction>
</comment>
<dbReference type="SUPFAM" id="SSF53686">
    <property type="entry name" value="Tryptophan synthase beta subunit-like PLP-dependent enzymes"/>
    <property type="match status" value="1"/>
</dbReference>